<dbReference type="EMBL" id="NGMO01000004">
    <property type="protein sequence ID" value="OTP09612.1"/>
    <property type="molecule type" value="Genomic_DNA"/>
</dbReference>
<keyword evidence="1" id="KW-1133">Transmembrane helix</keyword>
<gene>
    <name evidence="2" type="ORF">A5844_002392</name>
</gene>
<feature type="transmembrane region" description="Helical" evidence="1">
    <location>
        <begin position="277"/>
        <end position="297"/>
    </location>
</feature>
<dbReference type="STRING" id="1987383.A5844_002392"/>
<proteinExistence type="predicted"/>
<keyword evidence="1" id="KW-0812">Transmembrane</keyword>
<reference evidence="2 3" key="1">
    <citation type="submission" date="2017-05" db="EMBL/GenBank/DDBJ databases">
        <title>The Genome Sequence of Enterococcus sp. 10A9_DIV0425.</title>
        <authorList>
            <consortium name="The Broad Institute Genomics Platform"/>
            <consortium name="The Broad Institute Genomic Center for Infectious Diseases"/>
            <person name="Earl A."/>
            <person name="Manson A."/>
            <person name="Schwartman J."/>
            <person name="Gilmore M."/>
            <person name="Abouelleil A."/>
            <person name="Cao P."/>
            <person name="Chapman S."/>
            <person name="Cusick C."/>
            <person name="Shea T."/>
            <person name="Young S."/>
            <person name="Neafsey D."/>
            <person name="Nusbaum C."/>
            <person name="Birren B."/>
        </authorList>
    </citation>
    <scope>NUCLEOTIDE SEQUENCE [LARGE SCALE GENOMIC DNA]</scope>
    <source>
        <strain evidence="2 3">10A9_DIV0425</strain>
    </source>
</reference>
<evidence type="ECO:0008006" key="4">
    <source>
        <dbReference type="Google" id="ProtNLM"/>
    </source>
</evidence>
<sequence>MRFFNNEKNNRNNLLKRLKWVILITFSMLFLTSAAYFFYYLFVPVNSKKIVEINDSWIYYSEEDPTFQFDSKHIHHIPAIGKNEPFVMETILHKKLEDAHLLIKGHHQWLTVTLNDQVLYSSGHEATKKDPGLSLLILDFPSNYIGKKLKITVSSPFQHYSGLPPKVYLGKTKSMISFIFSQSIPHLVTMIIAFLIAISLLGWTVFLMYKQKRLDHSVLILSLFALSLGFEAISEDILSSILFEPIVHSVLAHVFAIFTSLLLIFYYQSRMTNYNKWYGYFCLIQAFIFGSILLHALITEAELSELMPIANTVSVVSTLITSIASIGEAYKNNHFFVICTPWIVLIATFHCILYLQSALGIYHSSINWSTILFGILLLVILAYHFIEYLIKVGEHRKERLFLQTKTQLIEAHYNKLRKQLQHVDTAKNEFVLRMEEFRSLTEPNQYEDLQTYMTKIIEETKQLKTSLLLSGHQLTNLILAHYEEVAAKKNIKVEFQTDISEEFNVHDDDFTHLLIHILEHSFRETQAIENPLQREIYLSIRQKNQQINIHCEHSTDYDKNIFSTGIIEELIEKEEHDLKTIQSIVDKYTGTLIQEKDQWIDRIKITFFEN</sequence>
<feature type="transmembrane region" description="Helical" evidence="1">
    <location>
        <begin position="334"/>
        <end position="356"/>
    </location>
</feature>
<evidence type="ECO:0000313" key="2">
    <source>
        <dbReference type="EMBL" id="OTP09612.1"/>
    </source>
</evidence>
<keyword evidence="3" id="KW-1185">Reference proteome</keyword>
<evidence type="ECO:0000256" key="1">
    <source>
        <dbReference type="SAM" id="Phobius"/>
    </source>
</evidence>
<feature type="transmembrane region" description="Helical" evidence="1">
    <location>
        <begin position="216"/>
        <end position="234"/>
    </location>
</feature>
<name>A0A242JWK3_9ENTE</name>
<dbReference type="RefSeq" id="WP_086285432.1">
    <property type="nucleotide sequence ID" value="NZ_NGMO01000004.1"/>
</dbReference>
<feature type="transmembrane region" description="Helical" evidence="1">
    <location>
        <begin position="246"/>
        <end position="265"/>
    </location>
</feature>
<evidence type="ECO:0000313" key="3">
    <source>
        <dbReference type="Proteomes" id="UP000194933"/>
    </source>
</evidence>
<feature type="transmembrane region" description="Helical" evidence="1">
    <location>
        <begin position="309"/>
        <end position="327"/>
    </location>
</feature>
<dbReference type="Proteomes" id="UP000194933">
    <property type="component" value="Unassembled WGS sequence"/>
</dbReference>
<feature type="transmembrane region" description="Helical" evidence="1">
    <location>
        <begin position="368"/>
        <end position="390"/>
    </location>
</feature>
<feature type="transmembrane region" description="Helical" evidence="1">
    <location>
        <begin position="187"/>
        <end position="209"/>
    </location>
</feature>
<keyword evidence="1" id="KW-0472">Membrane</keyword>
<organism evidence="2 3">
    <name type="scientific">Candidatus Enterococcus wittei</name>
    <dbReference type="NCBI Taxonomy" id="1987383"/>
    <lineage>
        <taxon>Bacteria</taxon>
        <taxon>Bacillati</taxon>
        <taxon>Bacillota</taxon>
        <taxon>Bacilli</taxon>
        <taxon>Lactobacillales</taxon>
        <taxon>Enterococcaceae</taxon>
        <taxon>Enterococcus</taxon>
    </lineage>
</organism>
<feature type="transmembrane region" description="Helical" evidence="1">
    <location>
        <begin position="20"/>
        <end position="42"/>
    </location>
</feature>
<protein>
    <recommendedName>
        <fullName evidence="4">Sensor histidine kinase NatK C-terminal domain-containing protein</fullName>
    </recommendedName>
</protein>
<dbReference type="AlphaFoldDB" id="A0A242JWK3"/>
<accession>A0A242JWK3</accession>
<comment type="caution">
    <text evidence="2">The sequence shown here is derived from an EMBL/GenBank/DDBJ whole genome shotgun (WGS) entry which is preliminary data.</text>
</comment>